<name>A0A1J1ILP4_9DIPT</name>
<dbReference type="EMBL" id="CVRI01000054">
    <property type="protein sequence ID" value="CRL00674.1"/>
    <property type="molecule type" value="Genomic_DNA"/>
</dbReference>
<organism evidence="1 2">
    <name type="scientific">Clunio marinus</name>
    <dbReference type="NCBI Taxonomy" id="568069"/>
    <lineage>
        <taxon>Eukaryota</taxon>
        <taxon>Metazoa</taxon>
        <taxon>Ecdysozoa</taxon>
        <taxon>Arthropoda</taxon>
        <taxon>Hexapoda</taxon>
        <taxon>Insecta</taxon>
        <taxon>Pterygota</taxon>
        <taxon>Neoptera</taxon>
        <taxon>Endopterygota</taxon>
        <taxon>Diptera</taxon>
        <taxon>Nematocera</taxon>
        <taxon>Chironomoidea</taxon>
        <taxon>Chironomidae</taxon>
        <taxon>Clunio</taxon>
    </lineage>
</organism>
<dbReference type="AlphaFoldDB" id="A0A1J1ILP4"/>
<accession>A0A1J1ILP4</accession>
<dbReference type="Proteomes" id="UP000183832">
    <property type="component" value="Unassembled WGS sequence"/>
</dbReference>
<gene>
    <name evidence="1" type="ORF">CLUMA_CG013934</name>
</gene>
<evidence type="ECO:0000313" key="1">
    <source>
        <dbReference type="EMBL" id="CRL00674.1"/>
    </source>
</evidence>
<sequence length="86" mass="10121">MRRVATGTYQVFTRLFQITQHVIEVEYKNHNARKRREKKAQTNFQIYLCRYYCSPRVVLGLAALPPSTSFGPLEDAKQFMQSINKH</sequence>
<keyword evidence="2" id="KW-1185">Reference proteome</keyword>
<reference evidence="1 2" key="1">
    <citation type="submission" date="2015-04" db="EMBL/GenBank/DDBJ databases">
        <authorList>
            <person name="Syromyatnikov M.Y."/>
            <person name="Popov V.N."/>
        </authorList>
    </citation>
    <scope>NUCLEOTIDE SEQUENCE [LARGE SCALE GENOMIC DNA]</scope>
</reference>
<proteinExistence type="predicted"/>
<protein>
    <submittedName>
        <fullName evidence="1">CLUMA_CG013934, isoform A</fullName>
    </submittedName>
</protein>
<evidence type="ECO:0000313" key="2">
    <source>
        <dbReference type="Proteomes" id="UP000183832"/>
    </source>
</evidence>